<dbReference type="GO" id="GO:0030527">
    <property type="term" value="F:structural constituent of chromatin"/>
    <property type="evidence" value="ECO:0007669"/>
    <property type="project" value="InterPro"/>
</dbReference>
<dbReference type="InterPro" id="IPR009072">
    <property type="entry name" value="Histone-fold"/>
</dbReference>
<dbReference type="GO" id="GO:0000786">
    <property type="term" value="C:nucleosome"/>
    <property type="evidence" value="ECO:0007669"/>
    <property type="project" value="InterPro"/>
</dbReference>
<dbReference type="PRINTS" id="PR00621">
    <property type="entry name" value="HISTONEH2B"/>
</dbReference>
<accession>A0A8X6GKI3</accession>
<comment type="similarity">
    <text evidence="1">Belongs to the histone H2B family.</text>
</comment>
<keyword evidence="3" id="KW-1185">Reference proteome</keyword>
<protein>
    <recommendedName>
        <fullName evidence="4">Histone H2A/H2B/H3 domain-containing protein</fullName>
    </recommendedName>
</protein>
<evidence type="ECO:0008006" key="4">
    <source>
        <dbReference type="Google" id="ProtNLM"/>
    </source>
</evidence>
<dbReference type="GO" id="GO:0046982">
    <property type="term" value="F:protein heterodimerization activity"/>
    <property type="evidence" value="ECO:0007669"/>
    <property type="project" value="InterPro"/>
</dbReference>
<dbReference type="SMART" id="SM00427">
    <property type="entry name" value="H2B"/>
    <property type="match status" value="1"/>
</dbReference>
<sequence length="136" mass="15750">MSQKNKCVPKHYYSSLKRSSHQFQNLVRLTSNRKSRRQRQLLRKSFKRFVLKVKGLVAPKMKLGSLTLTELDDFIAHMISLLETELGRLYRSNPKKTLSLRQVESAVKACLPTFLADSSVEFGRLAVSSYSERIFR</sequence>
<dbReference type="EMBL" id="BMAO01002924">
    <property type="protein sequence ID" value="GFQ84403.1"/>
    <property type="molecule type" value="Genomic_DNA"/>
</dbReference>
<dbReference type="Proteomes" id="UP000887116">
    <property type="component" value="Unassembled WGS sequence"/>
</dbReference>
<reference evidence="2" key="1">
    <citation type="submission" date="2020-07" db="EMBL/GenBank/DDBJ databases">
        <title>Multicomponent nature underlies the extraordinary mechanical properties of spider dragline silk.</title>
        <authorList>
            <person name="Kono N."/>
            <person name="Nakamura H."/>
            <person name="Mori M."/>
            <person name="Yoshida Y."/>
            <person name="Ohtoshi R."/>
            <person name="Malay A.D."/>
            <person name="Moran D.A.P."/>
            <person name="Tomita M."/>
            <person name="Numata K."/>
            <person name="Arakawa K."/>
        </authorList>
    </citation>
    <scope>NUCLEOTIDE SEQUENCE</scope>
</reference>
<name>A0A8X6GKI3_TRICU</name>
<dbReference type="GO" id="GO:0003677">
    <property type="term" value="F:DNA binding"/>
    <property type="evidence" value="ECO:0007669"/>
    <property type="project" value="InterPro"/>
</dbReference>
<evidence type="ECO:0000313" key="2">
    <source>
        <dbReference type="EMBL" id="GFQ84403.1"/>
    </source>
</evidence>
<gene>
    <name evidence="2" type="primary">AVEN_136831_1</name>
    <name evidence="2" type="ORF">TNCT_535631</name>
</gene>
<evidence type="ECO:0000256" key="1">
    <source>
        <dbReference type="ARBA" id="ARBA00006846"/>
    </source>
</evidence>
<dbReference type="SUPFAM" id="SSF47113">
    <property type="entry name" value="Histone-fold"/>
    <property type="match status" value="1"/>
</dbReference>
<comment type="caution">
    <text evidence="2">The sequence shown here is derived from an EMBL/GenBank/DDBJ whole genome shotgun (WGS) entry which is preliminary data.</text>
</comment>
<dbReference type="AlphaFoldDB" id="A0A8X6GKI3"/>
<dbReference type="InterPro" id="IPR000558">
    <property type="entry name" value="Histone_H2B"/>
</dbReference>
<dbReference type="Gene3D" id="1.10.20.10">
    <property type="entry name" value="Histone, subunit A"/>
    <property type="match status" value="1"/>
</dbReference>
<evidence type="ECO:0000313" key="3">
    <source>
        <dbReference type="Proteomes" id="UP000887116"/>
    </source>
</evidence>
<proteinExistence type="inferred from homology"/>
<organism evidence="2 3">
    <name type="scientific">Trichonephila clavata</name>
    <name type="common">Joro spider</name>
    <name type="synonym">Nephila clavata</name>
    <dbReference type="NCBI Taxonomy" id="2740835"/>
    <lineage>
        <taxon>Eukaryota</taxon>
        <taxon>Metazoa</taxon>
        <taxon>Ecdysozoa</taxon>
        <taxon>Arthropoda</taxon>
        <taxon>Chelicerata</taxon>
        <taxon>Arachnida</taxon>
        <taxon>Araneae</taxon>
        <taxon>Araneomorphae</taxon>
        <taxon>Entelegynae</taxon>
        <taxon>Araneoidea</taxon>
        <taxon>Nephilidae</taxon>
        <taxon>Trichonephila</taxon>
    </lineage>
</organism>
<dbReference type="OrthoDB" id="6422828at2759"/>